<dbReference type="InterPro" id="IPR016437">
    <property type="entry name" value="MCT-1/Tma20"/>
</dbReference>
<comment type="caution">
    <text evidence="4">The sequence shown here is derived from an EMBL/GenBank/DDBJ whole genome shotgun (WGS) entry which is preliminary data.</text>
</comment>
<accession>A0A2U3E4W3</accession>
<dbReference type="InterPro" id="IPR015947">
    <property type="entry name" value="PUA-like_sf"/>
</dbReference>
<dbReference type="NCBIfam" id="TIGR00451">
    <property type="entry name" value="unchar_dom_2"/>
    <property type="match status" value="1"/>
</dbReference>
<evidence type="ECO:0000259" key="3">
    <source>
        <dbReference type="Pfam" id="PF17832"/>
    </source>
</evidence>
<dbReference type="Proteomes" id="UP000245956">
    <property type="component" value="Unassembled WGS sequence"/>
</dbReference>
<dbReference type="AlphaFoldDB" id="A0A2U3E4W3"/>
<evidence type="ECO:0000256" key="2">
    <source>
        <dbReference type="SAM" id="MobiDB-lite"/>
    </source>
</evidence>
<dbReference type="InterPro" id="IPR041366">
    <property type="entry name" value="Pre-PUA"/>
</dbReference>
<feature type="compositionally biased region" description="Low complexity" evidence="2">
    <location>
        <begin position="142"/>
        <end position="152"/>
    </location>
</feature>
<dbReference type="CDD" id="cd11609">
    <property type="entry name" value="MCT1_N"/>
    <property type="match status" value="1"/>
</dbReference>
<feature type="domain" description="Pre-PUA" evidence="3">
    <location>
        <begin position="152"/>
        <end position="230"/>
    </location>
</feature>
<dbReference type="CDD" id="cd21155">
    <property type="entry name" value="PUA_MCTS-1-like"/>
    <property type="match status" value="1"/>
</dbReference>
<dbReference type="SUPFAM" id="SSF88697">
    <property type="entry name" value="PUA domain-like"/>
    <property type="match status" value="1"/>
</dbReference>
<evidence type="ECO:0000313" key="5">
    <source>
        <dbReference type="Proteomes" id="UP000245956"/>
    </source>
</evidence>
<gene>
    <name evidence="4" type="ORF">PCL_01174</name>
</gene>
<dbReference type="InterPro" id="IPR021719">
    <property type="entry name" value="Prot_inh_I78"/>
</dbReference>
<organism evidence="4 5">
    <name type="scientific">Purpureocillium lilacinum</name>
    <name type="common">Paecilomyces lilacinus</name>
    <dbReference type="NCBI Taxonomy" id="33203"/>
    <lineage>
        <taxon>Eukaryota</taxon>
        <taxon>Fungi</taxon>
        <taxon>Dikarya</taxon>
        <taxon>Ascomycota</taxon>
        <taxon>Pezizomycotina</taxon>
        <taxon>Sordariomycetes</taxon>
        <taxon>Hypocreomycetidae</taxon>
        <taxon>Hypocreales</taxon>
        <taxon>Ophiocordycipitaceae</taxon>
        <taxon>Purpureocillium</taxon>
    </lineage>
</organism>
<dbReference type="GO" id="GO:0001731">
    <property type="term" value="P:formation of translation preinitiation complex"/>
    <property type="evidence" value="ECO:0007669"/>
    <property type="project" value="TreeGrafter"/>
</dbReference>
<dbReference type="Pfam" id="PF17832">
    <property type="entry name" value="Pre-PUA"/>
    <property type="match status" value="1"/>
</dbReference>
<name>A0A2U3E4W3_PURLI</name>
<dbReference type="PROSITE" id="PS50890">
    <property type="entry name" value="PUA"/>
    <property type="match status" value="1"/>
</dbReference>
<dbReference type="InterPro" id="IPR004521">
    <property type="entry name" value="Uncharacterised_CHP00451"/>
</dbReference>
<reference evidence="4 5" key="1">
    <citation type="journal article" date="2016" name="Front. Microbiol.">
        <title>Genome and transcriptome sequences reveal the specific parasitism of the nematophagous Purpureocillium lilacinum 36-1.</title>
        <authorList>
            <person name="Xie J."/>
            <person name="Li S."/>
            <person name="Mo C."/>
            <person name="Xiao X."/>
            <person name="Peng D."/>
            <person name="Wang G."/>
            <person name="Xiao Y."/>
        </authorList>
    </citation>
    <scope>NUCLEOTIDE SEQUENCE [LARGE SCALE GENOMIC DNA]</scope>
    <source>
        <strain evidence="4 5">36-1</strain>
    </source>
</reference>
<dbReference type="GO" id="GO:0003723">
    <property type="term" value="F:RNA binding"/>
    <property type="evidence" value="ECO:0007669"/>
    <property type="project" value="InterPro"/>
</dbReference>
<protein>
    <recommendedName>
        <fullName evidence="3">Pre-PUA domain-containing protein</fullName>
    </recommendedName>
</protein>
<evidence type="ECO:0000313" key="4">
    <source>
        <dbReference type="EMBL" id="PWI69527.1"/>
    </source>
</evidence>
<feature type="region of interest" description="Disordered" evidence="2">
    <location>
        <begin position="620"/>
        <end position="643"/>
    </location>
</feature>
<feature type="compositionally biased region" description="Pro residues" evidence="2">
    <location>
        <begin position="122"/>
        <end position="133"/>
    </location>
</feature>
<feature type="region of interest" description="Disordered" evidence="2">
    <location>
        <begin position="72"/>
        <end position="161"/>
    </location>
</feature>
<feature type="compositionally biased region" description="Basic residues" evidence="2">
    <location>
        <begin position="96"/>
        <end position="112"/>
    </location>
</feature>
<dbReference type="Gene3D" id="3.10.400.20">
    <property type="match status" value="1"/>
</dbReference>
<dbReference type="Gene3D" id="3.30.10.10">
    <property type="entry name" value="Trypsin Inhibitor V, subunit A"/>
    <property type="match status" value="1"/>
</dbReference>
<evidence type="ECO:0000256" key="1">
    <source>
        <dbReference type="ARBA" id="ARBA00022490"/>
    </source>
</evidence>
<dbReference type="EMBL" id="LCWV01000012">
    <property type="protein sequence ID" value="PWI69527.1"/>
    <property type="molecule type" value="Genomic_DNA"/>
</dbReference>
<sequence>MPLVVPGITNASSNKTEEWQNKLVGKKFSESESNETMFCKKDLPEQHRVIKPGQMVTKDFYEDRLNVHLDESGALDRDAGDDGITPPLTDRGAPPAHHHHHHHHHHHGRRGRLPSVDFSPPSSTPTPPSPSPSPLATSANLSVSSSRSIQPSPKQKLKSSVQRSLRGSLLATYPLLTPHIDEILPKKASLSSMKLTDRNTLYVLDAEPLFYQQDVSSTILPHLRLVHRFPQSFPTIRIDRGAIRFVLSGATLMAPGLTSKGGRLPREGAHKAPLEEGKEMDQGVDEEGRWSRELAKGEPVVIMAEGKEEACAVGTLVTATDEVKAKGKGPVVEDAHFLGDGLWKLSTDDERRRSLGGCDTACCRRSATQDISARKVSQQDHTKYQRGTLALPRGETRQSSWLAFGGSNNTKEEQGPSSCNRLMQLIVGVWQHEAPSVGTRHPAATREMRRHWRASSANNGYIRAASALNVVTGRSRVLTSDPGAISRDTAAGTRHLERASVHLPPHTVLSTPDTAAAAMKFLRLATLAATVSAAPFLADNVKGAAQDTADSVDQTAHSLGSGLGDRIPTFANDAADRLASRQDAVTDEELPHAMLDNEPFEEVADDAAADKPLLVGPDTPLTPEGYRHEQQQHNNNNNNVGEDLQDTVDRVVGKASKVRPPHRNTKARRDLITPNWGVNDAASQMLNTALTGVRGGHQ</sequence>
<dbReference type="PANTHER" id="PTHR22798">
    <property type="entry name" value="MCT-1 PROTEIN"/>
    <property type="match status" value="1"/>
</dbReference>
<keyword evidence="1" id="KW-0963">Cytoplasm</keyword>
<proteinExistence type="predicted"/>
<dbReference type="Pfam" id="PF11720">
    <property type="entry name" value="Inhibitor_I78"/>
    <property type="match status" value="1"/>
</dbReference>
<dbReference type="PANTHER" id="PTHR22798:SF0">
    <property type="entry name" value="MALIGNANT T-CELL-AMPLIFIED SEQUENCE 1"/>
    <property type="match status" value="1"/>
</dbReference>